<keyword evidence="4 8" id="KW-1133">Transmembrane helix</keyword>
<dbReference type="InterPro" id="IPR052029">
    <property type="entry name" value="PpiD_chaperone"/>
</dbReference>
<keyword evidence="2" id="KW-1003">Cell membrane</keyword>
<evidence type="ECO:0000256" key="7">
    <source>
        <dbReference type="ARBA" id="ARBA00038408"/>
    </source>
</evidence>
<dbReference type="Proteomes" id="UP000076023">
    <property type="component" value="Unassembled WGS sequence"/>
</dbReference>
<dbReference type="PANTHER" id="PTHR47529">
    <property type="entry name" value="PEPTIDYL-PROLYL CIS-TRANS ISOMERASE D"/>
    <property type="match status" value="1"/>
</dbReference>
<reference evidence="11" key="1">
    <citation type="journal article" date="2017" name="Genome Announc.">
        <title>Draft Genome Sequence of Terrimicrobium sacchariphilum NM-5T, a Facultative Anaerobic Soil Bacterium of the Class Spartobacteria.</title>
        <authorList>
            <person name="Qiu Y.L."/>
            <person name="Tourlousse D.M."/>
            <person name="Matsuura N."/>
            <person name="Ohashi A."/>
            <person name="Sekiguchi Y."/>
        </authorList>
    </citation>
    <scope>NUCLEOTIDE SEQUENCE [LARGE SCALE GENOMIC DNA]</scope>
    <source>
        <strain evidence="11">NM-5</strain>
    </source>
</reference>
<dbReference type="STRING" id="690879.TSACC_328"/>
<dbReference type="RefSeq" id="WP_075080832.1">
    <property type="nucleotide sequence ID" value="NZ_BDCO01000003.1"/>
</dbReference>
<evidence type="ECO:0000256" key="2">
    <source>
        <dbReference type="ARBA" id="ARBA00022475"/>
    </source>
</evidence>
<dbReference type="InParanoid" id="A0A146GER5"/>
<keyword evidence="5 8" id="KW-0472">Membrane</keyword>
<sequence>MLTTLRTHQRKLFLIITVVVIVAFAWLYDPGNMKQFQSSGLVQIYGKTYTQTDIDREVKNFTLARALGQFELLSELGGLSQNEQRAVEDFIFNLLVLQHQAGLLGVEPTPEQIAERIQSLPVFQTDGKFDYQKYARFVQEQLGPRGFTEIQLETVVRDSLRLEKIKSFISAPATVGAAEVDEALRIFQKVDVQVIRFPAIANEASAAIAQEEITEFFNRNKMTSPETRVVKFVEFSLPADAANQTDSGKKVEAMQHLADTAAAFAEKAIGGFDTAAQQAGLTVQTSAAFDKMGRAKEGVAITELPEIAPQAFLLSEKTPVSDVVQAGDKFFVLKLETITPERALTVDEVRPIAEARLKLIKAERLAAENGQKAVAQLREAIAAGKPLPEAALALGLKVDTLTGLEPQKLLEQNIPYEAVKLTLLLQPAQLTNYIPTADGGVALYLQSRAPTDAAAADQASQRVSVENDLLEGKRKLLFLSWLDDAREAAKITPLGRTR</sequence>
<organism evidence="10 11">
    <name type="scientific">Terrimicrobium sacchariphilum</name>
    <dbReference type="NCBI Taxonomy" id="690879"/>
    <lineage>
        <taxon>Bacteria</taxon>
        <taxon>Pseudomonadati</taxon>
        <taxon>Verrucomicrobiota</taxon>
        <taxon>Terrimicrobiia</taxon>
        <taxon>Terrimicrobiales</taxon>
        <taxon>Terrimicrobiaceae</taxon>
        <taxon>Terrimicrobium</taxon>
    </lineage>
</organism>
<feature type="domain" description="PpiC" evidence="9">
    <location>
        <begin position="210"/>
        <end position="351"/>
    </location>
</feature>
<dbReference type="EMBL" id="BDCO01000003">
    <property type="protein sequence ID" value="GAT34968.1"/>
    <property type="molecule type" value="Genomic_DNA"/>
</dbReference>
<dbReference type="SUPFAM" id="SSF109998">
    <property type="entry name" value="Triger factor/SurA peptide-binding domain-like"/>
    <property type="match status" value="1"/>
</dbReference>
<dbReference type="InterPro" id="IPR027304">
    <property type="entry name" value="Trigger_fact/SurA_dom_sf"/>
</dbReference>
<keyword evidence="3 8" id="KW-0812">Transmembrane</keyword>
<evidence type="ECO:0000256" key="3">
    <source>
        <dbReference type="ARBA" id="ARBA00022692"/>
    </source>
</evidence>
<dbReference type="AlphaFoldDB" id="A0A146GER5"/>
<evidence type="ECO:0000259" key="9">
    <source>
        <dbReference type="Pfam" id="PF13145"/>
    </source>
</evidence>
<dbReference type="Pfam" id="PF13145">
    <property type="entry name" value="Rotamase_2"/>
    <property type="match status" value="1"/>
</dbReference>
<evidence type="ECO:0000313" key="11">
    <source>
        <dbReference type="Proteomes" id="UP000076023"/>
    </source>
</evidence>
<feature type="transmembrane region" description="Helical" evidence="8">
    <location>
        <begin position="12"/>
        <end position="28"/>
    </location>
</feature>
<evidence type="ECO:0000256" key="5">
    <source>
        <dbReference type="ARBA" id="ARBA00023136"/>
    </source>
</evidence>
<gene>
    <name evidence="10" type="ORF">TSACC_328</name>
</gene>
<name>A0A146GER5_TERSA</name>
<evidence type="ECO:0000256" key="4">
    <source>
        <dbReference type="ARBA" id="ARBA00022989"/>
    </source>
</evidence>
<evidence type="ECO:0000256" key="1">
    <source>
        <dbReference type="ARBA" id="ARBA00004401"/>
    </source>
</evidence>
<dbReference type="InterPro" id="IPR000297">
    <property type="entry name" value="PPIase_PpiC"/>
</dbReference>
<dbReference type="PANTHER" id="PTHR47529:SF1">
    <property type="entry name" value="PERIPLASMIC CHAPERONE PPID"/>
    <property type="match status" value="1"/>
</dbReference>
<keyword evidence="11" id="KW-1185">Reference proteome</keyword>
<comment type="caution">
    <text evidence="10">The sequence shown here is derived from an EMBL/GenBank/DDBJ whole genome shotgun (WGS) entry which is preliminary data.</text>
</comment>
<evidence type="ECO:0000256" key="6">
    <source>
        <dbReference type="ARBA" id="ARBA00023186"/>
    </source>
</evidence>
<proteinExistence type="inferred from homology"/>
<comment type="subcellular location">
    <subcellularLocation>
        <location evidence="1">Cell membrane</location>
        <topology evidence="1">Single-pass type II membrane protein</topology>
    </subcellularLocation>
</comment>
<comment type="similarity">
    <text evidence="7">Belongs to the PpiD chaperone family.</text>
</comment>
<keyword evidence="6" id="KW-0143">Chaperone</keyword>
<dbReference type="OrthoDB" id="179643at2"/>
<dbReference type="GO" id="GO:0005886">
    <property type="term" value="C:plasma membrane"/>
    <property type="evidence" value="ECO:0007669"/>
    <property type="project" value="UniProtKB-SubCell"/>
</dbReference>
<dbReference type="GO" id="GO:0003755">
    <property type="term" value="F:peptidyl-prolyl cis-trans isomerase activity"/>
    <property type="evidence" value="ECO:0007669"/>
    <property type="project" value="InterPro"/>
</dbReference>
<protein>
    <submittedName>
        <fullName evidence="10">PPIC-type PPIASE domain-containing protein</fullName>
    </submittedName>
</protein>
<evidence type="ECO:0000313" key="10">
    <source>
        <dbReference type="EMBL" id="GAT34968.1"/>
    </source>
</evidence>
<evidence type="ECO:0000256" key="8">
    <source>
        <dbReference type="SAM" id="Phobius"/>
    </source>
</evidence>
<accession>A0A146GER5</accession>
<dbReference type="Pfam" id="PF13624">
    <property type="entry name" value="SurA_N_3"/>
    <property type="match status" value="1"/>
</dbReference>